<accession>A0ABT0B9E1</accession>
<dbReference type="InterPro" id="IPR008778">
    <property type="entry name" value="Pirin_C_dom"/>
</dbReference>
<dbReference type="InterPro" id="IPR053186">
    <property type="entry name" value="QDO-related"/>
</dbReference>
<dbReference type="InterPro" id="IPR014710">
    <property type="entry name" value="RmlC-like_jellyroll"/>
</dbReference>
<comment type="similarity">
    <text evidence="1 2">Belongs to the pirin family.</text>
</comment>
<evidence type="ECO:0000313" key="6">
    <source>
        <dbReference type="Proteomes" id="UP001162881"/>
    </source>
</evidence>
<evidence type="ECO:0000313" key="5">
    <source>
        <dbReference type="EMBL" id="MCJ2181692.1"/>
    </source>
</evidence>
<organism evidence="5 6">
    <name type="scientific">Novosphingobium organovorum</name>
    <dbReference type="NCBI Taxonomy" id="2930092"/>
    <lineage>
        <taxon>Bacteria</taxon>
        <taxon>Pseudomonadati</taxon>
        <taxon>Pseudomonadota</taxon>
        <taxon>Alphaproteobacteria</taxon>
        <taxon>Sphingomonadales</taxon>
        <taxon>Sphingomonadaceae</taxon>
        <taxon>Novosphingobium</taxon>
    </lineage>
</organism>
<keyword evidence="6" id="KW-1185">Reference proteome</keyword>
<dbReference type="PIRSF" id="PIRSF006232">
    <property type="entry name" value="Pirin"/>
    <property type="match status" value="1"/>
</dbReference>
<evidence type="ECO:0000259" key="3">
    <source>
        <dbReference type="Pfam" id="PF02678"/>
    </source>
</evidence>
<evidence type="ECO:0000256" key="2">
    <source>
        <dbReference type="RuleBase" id="RU003457"/>
    </source>
</evidence>
<dbReference type="Gene3D" id="2.60.120.10">
    <property type="entry name" value="Jelly Rolls"/>
    <property type="match status" value="2"/>
</dbReference>
<dbReference type="Proteomes" id="UP001162881">
    <property type="component" value="Unassembled WGS sequence"/>
</dbReference>
<dbReference type="PANTHER" id="PTHR43594:SF1">
    <property type="entry name" value="QUERCETIN 2,3-DIOXYGENASE PA2418-RELATED"/>
    <property type="match status" value="1"/>
</dbReference>
<feature type="domain" description="Pirin C-terminal" evidence="4">
    <location>
        <begin position="178"/>
        <end position="278"/>
    </location>
</feature>
<feature type="domain" description="Pirin N-terminal" evidence="3">
    <location>
        <begin position="20"/>
        <end position="124"/>
    </location>
</feature>
<dbReference type="Pfam" id="PF05726">
    <property type="entry name" value="Pirin_C"/>
    <property type="match status" value="1"/>
</dbReference>
<dbReference type="RefSeq" id="WP_244016832.1">
    <property type="nucleotide sequence ID" value="NZ_JALHLF010000006.1"/>
</dbReference>
<name>A0ABT0B9E1_9SPHN</name>
<proteinExistence type="inferred from homology"/>
<dbReference type="PANTHER" id="PTHR43594">
    <property type="entry name" value="QUERCETIN 2,3-DIOXYGENASE"/>
    <property type="match status" value="1"/>
</dbReference>
<dbReference type="InterPro" id="IPR003829">
    <property type="entry name" value="Pirin_N_dom"/>
</dbReference>
<evidence type="ECO:0000256" key="1">
    <source>
        <dbReference type="ARBA" id="ARBA00008416"/>
    </source>
</evidence>
<evidence type="ECO:0000259" key="4">
    <source>
        <dbReference type="Pfam" id="PF05726"/>
    </source>
</evidence>
<comment type="caution">
    <text evidence="5">The sequence shown here is derived from an EMBL/GenBank/DDBJ whole genome shotgun (WGS) entry which is preliminary data.</text>
</comment>
<dbReference type="EMBL" id="JALHLF010000006">
    <property type="protein sequence ID" value="MCJ2181692.1"/>
    <property type="molecule type" value="Genomic_DNA"/>
</dbReference>
<dbReference type="SUPFAM" id="SSF51182">
    <property type="entry name" value="RmlC-like cupins"/>
    <property type="match status" value="1"/>
</dbReference>
<dbReference type="CDD" id="cd02247">
    <property type="entry name" value="cupin_pirin_C"/>
    <property type="match status" value="1"/>
</dbReference>
<dbReference type="InterPro" id="IPR011051">
    <property type="entry name" value="RmlC_Cupin_sf"/>
</dbReference>
<dbReference type="InterPro" id="IPR012093">
    <property type="entry name" value="Pirin"/>
</dbReference>
<sequence>MRHVLRQHRALRDDIADLTTRRPLPNPALPQLDPFLFLNHHGPQVYPPHNRGLPFGPHPHRGFETVSFILKGEMAHRDSGGHESVIGEGGIQWMTAGSGLVHAEISPASFKQTGGPLEILQLWVNLPARLKFTAPAYTGLQREDIPAIAVPGGTVNLISGTFGGDEGPFHSLTGVAMMTVTLDAGAQLTLPAPRGRTVFLYVVAGNPSVAGTPVREAHLIELDQGGDSVDIAASEPVTLLYGHADPIGEPTVAHGPFVMNTREEIMDAIRDYEAGKFGAIPA</sequence>
<dbReference type="Pfam" id="PF02678">
    <property type="entry name" value="Pirin"/>
    <property type="match status" value="1"/>
</dbReference>
<reference evidence="5" key="1">
    <citation type="submission" date="2022-03" db="EMBL/GenBank/DDBJ databases">
        <title>Identification of a novel bacterium isolated from mangrove sediments.</title>
        <authorList>
            <person name="Pan X."/>
        </authorList>
    </citation>
    <scope>NUCLEOTIDE SEQUENCE</scope>
    <source>
        <strain evidence="5">B1949</strain>
    </source>
</reference>
<gene>
    <name evidence="5" type="ORF">MTR62_03065</name>
</gene>
<dbReference type="CDD" id="cd02909">
    <property type="entry name" value="cupin_pirin_N"/>
    <property type="match status" value="1"/>
</dbReference>
<protein>
    <submittedName>
        <fullName evidence="5">Pirin family protein</fullName>
    </submittedName>
</protein>